<dbReference type="PANTHER" id="PTHR34582:SF6">
    <property type="entry name" value="UPF0702 TRANSMEMBRANE PROTEIN YCAP"/>
    <property type="match status" value="1"/>
</dbReference>
<proteinExistence type="inferred from homology"/>
<name>A0A9E2KTW4_9LACO</name>
<dbReference type="AlphaFoldDB" id="A0A9E2KTW4"/>
<feature type="transmembrane region" description="Helical" evidence="7">
    <location>
        <begin position="58"/>
        <end position="78"/>
    </location>
</feature>
<dbReference type="Pfam" id="PF20730">
    <property type="entry name" value="YetF_N"/>
    <property type="match status" value="1"/>
</dbReference>
<evidence type="ECO:0000313" key="10">
    <source>
        <dbReference type="EMBL" id="MBU3829486.1"/>
    </source>
</evidence>
<evidence type="ECO:0000259" key="9">
    <source>
        <dbReference type="Pfam" id="PF20730"/>
    </source>
</evidence>
<sequence length="213" mass="23680">MDYGLITVKFALGMVCLIAQINIFGKGNLAPTSAIDQVQNYVLGGIIGGIIYNDNVTVLQFVMVLLIWTLIVFVVKFAKNNNGLIKKIVDGQPQLLIKNGKVMVENCLRTGMTADELMFRLRSDGITNLDQVKSGILEQNGQLIITKKGQTSTQFPVINDGQINFEGLELTDHDEGWLMKELAKQGYSDTYDIYLAQYINSQLVVIPYPKKSN</sequence>
<evidence type="ECO:0000256" key="2">
    <source>
        <dbReference type="ARBA" id="ARBA00006448"/>
    </source>
</evidence>
<dbReference type="Proteomes" id="UP000824180">
    <property type="component" value="Unassembled WGS sequence"/>
</dbReference>
<dbReference type="EMBL" id="JAHLFK010000007">
    <property type="protein sequence ID" value="MBU3829486.1"/>
    <property type="molecule type" value="Genomic_DNA"/>
</dbReference>
<feature type="domain" description="YetF-like N-terminal transmembrane" evidence="9">
    <location>
        <begin position="5"/>
        <end position="77"/>
    </location>
</feature>
<comment type="subcellular location">
    <subcellularLocation>
        <location evidence="1">Cell membrane</location>
        <topology evidence="1">Multi-pass membrane protein</topology>
    </subcellularLocation>
</comment>
<feature type="transmembrane region" description="Helical" evidence="7">
    <location>
        <begin position="6"/>
        <end position="25"/>
    </location>
</feature>
<evidence type="ECO:0000256" key="4">
    <source>
        <dbReference type="ARBA" id="ARBA00022692"/>
    </source>
</evidence>
<organism evidence="10 11">
    <name type="scientific">Candidatus Limosilactobacillus merdavium</name>
    <dbReference type="NCBI Taxonomy" id="2838651"/>
    <lineage>
        <taxon>Bacteria</taxon>
        <taxon>Bacillati</taxon>
        <taxon>Bacillota</taxon>
        <taxon>Bacilli</taxon>
        <taxon>Lactobacillales</taxon>
        <taxon>Lactobacillaceae</taxon>
        <taxon>Limosilactobacillus</taxon>
    </lineage>
</organism>
<feature type="domain" description="YetF C-terminal" evidence="8">
    <location>
        <begin position="81"/>
        <end position="198"/>
    </location>
</feature>
<evidence type="ECO:0000313" key="11">
    <source>
        <dbReference type="Proteomes" id="UP000824180"/>
    </source>
</evidence>
<dbReference type="GO" id="GO:0005886">
    <property type="term" value="C:plasma membrane"/>
    <property type="evidence" value="ECO:0007669"/>
    <property type="project" value="UniProtKB-SubCell"/>
</dbReference>
<evidence type="ECO:0000256" key="1">
    <source>
        <dbReference type="ARBA" id="ARBA00004651"/>
    </source>
</evidence>
<keyword evidence="5 7" id="KW-1133">Transmembrane helix</keyword>
<evidence type="ECO:0000256" key="6">
    <source>
        <dbReference type="ARBA" id="ARBA00023136"/>
    </source>
</evidence>
<dbReference type="Pfam" id="PF04239">
    <property type="entry name" value="DUF421"/>
    <property type="match status" value="1"/>
</dbReference>
<keyword evidence="6 7" id="KW-0472">Membrane</keyword>
<reference evidence="10" key="2">
    <citation type="submission" date="2021-04" db="EMBL/GenBank/DDBJ databases">
        <authorList>
            <person name="Gilroy R."/>
        </authorList>
    </citation>
    <scope>NUCLEOTIDE SEQUENCE</scope>
    <source>
        <strain evidence="10">876</strain>
    </source>
</reference>
<evidence type="ECO:0000256" key="3">
    <source>
        <dbReference type="ARBA" id="ARBA00022475"/>
    </source>
</evidence>
<keyword evidence="3" id="KW-1003">Cell membrane</keyword>
<dbReference type="PANTHER" id="PTHR34582">
    <property type="entry name" value="UPF0702 TRANSMEMBRANE PROTEIN YCAP"/>
    <property type="match status" value="1"/>
</dbReference>
<dbReference type="InterPro" id="IPR023090">
    <property type="entry name" value="UPF0702_alpha/beta_dom_sf"/>
</dbReference>
<evidence type="ECO:0000256" key="7">
    <source>
        <dbReference type="SAM" id="Phobius"/>
    </source>
</evidence>
<evidence type="ECO:0000256" key="5">
    <source>
        <dbReference type="ARBA" id="ARBA00022989"/>
    </source>
</evidence>
<accession>A0A9E2KTW4</accession>
<comment type="similarity">
    <text evidence="2">Belongs to the UPF0702 family.</text>
</comment>
<dbReference type="InterPro" id="IPR048454">
    <property type="entry name" value="YetF_N"/>
</dbReference>
<dbReference type="InterPro" id="IPR007353">
    <property type="entry name" value="DUF421"/>
</dbReference>
<evidence type="ECO:0000259" key="8">
    <source>
        <dbReference type="Pfam" id="PF04239"/>
    </source>
</evidence>
<protein>
    <submittedName>
        <fullName evidence="10">DUF421 domain-containing protein</fullName>
    </submittedName>
</protein>
<dbReference type="Gene3D" id="3.30.240.20">
    <property type="entry name" value="bsu07140 like domains"/>
    <property type="match status" value="2"/>
</dbReference>
<comment type="caution">
    <text evidence="10">The sequence shown here is derived from an EMBL/GenBank/DDBJ whole genome shotgun (WGS) entry which is preliminary data.</text>
</comment>
<reference evidence="10" key="1">
    <citation type="journal article" date="2021" name="PeerJ">
        <title>Extensive microbial diversity within the chicken gut microbiome revealed by metagenomics and culture.</title>
        <authorList>
            <person name="Gilroy R."/>
            <person name="Ravi A."/>
            <person name="Getino M."/>
            <person name="Pursley I."/>
            <person name="Horton D.L."/>
            <person name="Alikhan N.F."/>
            <person name="Baker D."/>
            <person name="Gharbi K."/>
            <person name="Hall N."/>
            <person name="Watson M."/>
            <person name="Adriaenssens E.M."/>
            <person name="Foster-Nyarko E."/>
            <person name="Jarju S."/>
            <person name="Secka A."/>
            <person name="Antonio M."/>
            <person name="Oren A."/>
            <person name="Chaudhuri R.R."/>
            <person name="La Ragione R."/>
            <person name="Hildebrand F."/>
            <person name="Pallen M.J."/>
        </authorList>
    </citation>
    <scope>NUCLEOTIDE SEQUENCE</scope>
    <source>
        <strain evidence="10">876</strain>
    </source>
</reference>
<keyword evidence="4 7" id="KW-0812">Transmembrane</keyword>
<gene>
    <name evidence="10" type="ORF">H9843_01060</name>
</gene>